<gene>
    <name evidence="8" type="primary">mobA</name>
    <name evidence="10" type="ORF">EV697_10691</name>
</gene>
<dbReference type="GO" id="GO:0046872">
    <property type="term" value="F:metal ion binding"/>
    <property type="evidence" value="ECO:0007669"/>
    <property type="project" value="UniProtKB-KW"/>
</dbReference>
<feature type="domain" description="MobA-like NTP transferase" evidence="9">
    <location>
        <begin position="7"/>
        <end position="161"/>
    </location>
</feature>
<dbReference type="GO" id="GO:0005525">
    <property type="term" value="F:GTP binding"/>
    <property type="evidence" value="ECO:0007669"/>
    <property type="project" value="UniProtKB-UniRule"/>
</dbReference>
<sequence length="191" mass="21254">MTITISAVILAGGQARRMNGQDKGLQQFKNKCLIEHIYTRLSSQIAAIAINANRNIMDYKKFGLPVFSDELSGFQGPLSGMLTALKTATTDFVLFTPCDTPFIPLNLCQKLQSAIEKHNALIAYVYDGEREHPICCLVSTKLTDKLDLYLQEGNRKVLQFLKENNGIAVDFSEQKKAFINMNTLADLQSTS</sequence>
<comment type="function">
    <text evidence="8">Transfers a GMP moiety from GTP to Mo-molybdopterin (Mo-MPT) cofactor (Moco or molybdenum cofactor) to form Mo-molybdopterin guanine dinucleotide (Mo-MGD) cofactor.</text>
</comment>
<evidence type="ECO:0000313" key="10">
    <source>
        <dbReference type="EMBL" id="TCP11737.1"/>
    </source>
</evidence>
<keyword evidence="2 8" id="KW-0808">Transferase</keyword>
<evidence type="ECO:0000256" key="3">
    <source>
        <dbReference type="ARBA" id="ARBA00022723"/>
    </source>
</evidence>
<dbReference type="InterPro" id="IPR013482">
    <property type="entry name" value="Molybde_CF_guanTrfase"/>
</dbReference>
<protein>
    <recommendedName>
        <fullName evidence="8">Molybdenum cofactor guanylyltransferase</fullName>
        <shortName evidence="8">MoCo guanylyltransferase</shortName>
        <ecNumber evidence="8">2.7.7.77</ecNumber>
    </recommendedName>
    <alternativeName>
        <fullName evidence="8">GTP:molybdopterin guanylyltransferase</fullName>
    </alternativeName>
    <alternativeName>
        <fullName evidence="8">Mo-MPT guanylyltransferase</fullName>
    </alternativeName>
    <alternativeName>
        <fullName evidence="8">Molybdopterin guanylyltransferase</fullName>
    </alternativeName>
    <alternativeName>
        <fullName evidence="8">Molybdopterin-guanine dinucleotide synthase</fullName>
        <shortName evidence="8">MGD synthase</shortName>
    </alternativeName>
</protein>
<evidence type="ECO:0000256" key="4">
    <source>
        <dbReference type="ARBA" id="ARBA00022741"/>
    </source>
</evidence>
<dbReference type="EMBL" id="SLXI01000006">
    <property type="protein sequence ID" value="TCP11737.1"/>
    <property type="molecule type" value="Genomic_DNA"/>
</dbReference>
<feature type="binding site" evidence="8">
    <location>
        <position position="51"/>
    </location>
    <ligand>
        <name>GTP</name>
        <dbReference type="ChEBI" id="CHEBI:37565"/>
    </ligand>
</feature>
<evidence type="ECO:0000256" key="5">
    <source>
        <dbReference type="ARBA" id="ARBA00022842"/>
    </source>
</evidence>
<dbReference type="AlphaFoldDB" id="A0A4R2MWG3"/>
<comment type="similarity">
    <text evidence="8">Belongs to the MobA family.</text>
</comment>
<keyword evidence="1 8" id="KW-0963">Cytoplasm</keyword>
<comment type="domain">
    <text evidence="8">The N-terminal domain determines nucleotide recognition and specific binding, while the C-terminal domain determines the specific binding to the target protein.</text>
</comment>
<dbReference type="Pfam" id="PF12804">
    <property type="entry name" value="NTP_transf_3"/>
    <property type="match status" value="1"/>
</dbReference>
<keyword evidence="11" id="KW-1185">Reference proteome</keyword>
<dbReference type="GO" id="GO:0005737">
    <property type="term" value="C:cytoplasm"/>
    <property type="evidence" value="ECO:0007669"/>
    <property type="project" value="UniProtKB-SubCell"/>
</dbReference>
<organism evidence="10 11">
    <name type="scientific">Bisgaardia hudsonensis</name>
    <dbReference type="NCBI Taxonomy" id="109472"/>
    <lineage>
        <taxon>Bacteria</taxon>
        <taxon>Pseudomonadati</taxon>
        <taxon>Pseudomonadota</taxon>
        <taxon>Gammaproteobacteria</taxon>
        <taxon>Pasteurellales</taxon>
        <taxon>Pasteurellaceae</taxon>
        <taxon>Bisgaardia</taxon>
    </lineage>
</organism>
<dbReference type="EC" id="2.7.7.77" evidence="8"/>
<comment type="subunit">
    <text evidence="8">Monomer.</text>
</comment>
<dbReference type="InterPro" id="IPR029044">
    <property type="entry name" value="Nucleotide-diphossugar_trans"/>
</dbReference>
<dbReference type="PANTHER" id="PTHR19136">
    <property type="entry name" value="MOLYBDENUM COFACTOR GUANYLYLTRANSFERASE"/>
    <property type="match status" value="1"/>
</dbReference>
<dbReference type="Gene3D" id="3.90.550.10">
    <property type="entry name" value="Spore Coat Polysaccharide Biosynthesis Protein SpsA, Chain A"/>
    <property type="match status" value="1"/>
</dbReference>
<keyword evidence="7 8" id="KW-0501">Molybdenum cofactor biosynthesis</keyword>
<dbReference type="InterPro" id="IPR025877">
    <property type="entry name" value="MobA-like_NTP_Trfase"/>
</dbReference>
<feature type="binding site" evidence="8">
    <location>
        <position position="23"/>
    </location>
    <ligand>
        <name>GTP</name>
        <dbReference type="ChEBI" id="CHEBI:37565"/>
    </ligand>
</feature>
<comment type="subcellular location">
    <subcellularLocation>
        <location evidence="8">Cytoplasm</location>
    </subcellularLocation>
</comment>
<feature type="binding site" evidence="8">
    <location>
        <position position="99"/>
    </location>
    <ligand>
        <name>GTP</name>
        <dbReference type="ChEBI" id="CHEBI:37565"/>
    </ligand>
</feature>
<dbReference type="HAMAP" id="MF_00316">
    <property type="entry name" value="MobA"/>
    <property type="match status" value="1"/>
</dbReference>
<feature type="binding site" evidence="8">
    <location>
        <position position="69"/>
    </location>
    <ligand>
        <name>GTP</name>
        <dbReference type="ChEBI" id="CHEBI:37565"/>
    </ligand>
</feature>
<evidence type="ECO:0000256" key="8">
    <source>
        <dbReference type="HAMAP-Rule" id="MF_00316"/>
    </source>
</evidence>
<keyword evidence="10" id="KW-0548">Nucleotidyltransferase</keyword>
<keyword evidence="5 8" id="KW-0460">Magnesium</keyword>
<feature type="binding site" evidence="8">
    <location>
        <position position="99"/>
    </location>
    <ligand>
        <name>Mg(2+)</name>
        <dbReference type="ChEBI" id="CHEBI:18420"/>
    </ligand>
</feature>
<feature type="binding site" evidence="8">
    <location>
        <begin position="10"/>
        <end position="12"/>
    </location>
    <ligand>
        <name>GTP</name>
        <dbReference type="ChEBI" id="CHEBI:37565"/>
    </ligand>
</feature>
<dbReference type="NCBIfam" id="TIGR02665">
    <property type="entry name" value="molyb_mobA"/>
    <property type="match status" value="1"/>
</dbReference>
<keyword evidence="6 8" id="KW-0342">GTP-binding</keyword>
<reference evidence="10 11" key="1">
    <citation type="submission" date="2019-03" db="EMBL/GenBank/DDBJ databases">
        <title>Genomic Encyclopedia of Type Strains, Phase IV (KMG-IV): sequencing the most valuable type-strain genomes for metagenomic binning, comparative biology and taxonomic classification.</title>
        <authorList>
            <person name="Goeker M."/>
        </authorList>
    </citation>
    <scope>NUCLEOTIDE SEQUENCE [LARGE SCALE GENOMIC DNA]</scope>
    <source>
        <strain evidence="10 11">DSM 28231</strain>
    </source>
</reference>
<evidence type="ECO:0000256" key="6">
    <source>
        <dbReference type="ARBA" id="ARBA00023134"/>
    </source>
</evidence>
<accession>A0A4R2MWG3</accession>
<proteinExistence type="inferred from homology"/>
<evidence type="ECO:0000256" key="1">
    <source>
        <dbReference type="ARBA" id="ARBA00022490"/>
    </source>
</evidence>
<evidence type="ECO:0000256" key="7">
    <source>
        <dbReference type="ARBA" id="ARBA00023150"/>
    </source>
</evidence>
<dbReference type="GO" id="GO:1902758">
    <property type="term" value="P:bis(molybdopterin guanine dinucleotide)molybdenum biosynthetic process"/>
    <property type="evidence" value="ECO:0007669"/>
    <property type="project" value="TreeGrafter"/>
</dbReference>
<dbReference type="Proteomes" id="UP000294841">
    <property type="component" value="Unassembled WGS sequence"/>
</dbReference>
<dbReference type="CDD" id="cd02503">
    <property type="entry name" value="MobA"/>
    <property type="match status" value="1"/>
</dbReference>
<evidence type="ECO:0000256" key="2">
    <source>
        <dbReference type="ARBA" id="ARBA00022679"/>
    </source>
</evidence>
<dbReference type="GO" id="GO:0061603">
    <property type="term" value="F:molybdenum cofactor guanylyltransferase activity"/>
    <property type="evidence" value="ECO:0007669"/>
    <property type="project" value="UniProtKB-EC"/>
</dbReference>
<name>A0A4R2MWG3_9PAST</name>
<dbReference type="OrthoDB" id="9788394at2"/>
<evidence type="ECO:0000259" key="9">
    <source>
        <dbReference type="Pfam" id="PF12804"/>
    </source>
</evidence>
<comment type="cofactor">
    <cofactor evidence="8">
        <name>Mg(2+)</name>
        <dbReference type="ChEBI" id="CHEBI:18420"/>
    </cofactor>
</comment>
<evidence type="ECO:0000313" key="11">
    <source>
        <dbReference type="Proteomes" id="UP000294841"/>
    </source>
</evidence>
<comment type="catalytic activity">
    <reaction evidence="8">
        <text>Mo-molybdopterin + GTP + H(+) = Mo-molybdopterin guanine dinucleotide + diphosphate</text>
        <dbReference type="Rhea" id="RHEA:34243"/>
        <dbReference type="ChEBI" id="CHEBI:15378"/>
        <dbReference type="ChEBI" id="CHEBI:33019"/>
        <dbReference type="ChEBI" id="CHEBI:37565"/>
        <dbReference type="ChEBI" id="CHEBI:71302"/>
        <dbReference type="ChEBI" id="CHEBI:71310"/>
        <dbReference type="EC" id="2.7.7.77"/>
    </reaction>
</comment>
<keyword evidence="4 8" id="KW-0547">Nucleotide-binding</keyword>
<dbReference type="RefSeq" id="WP_132024657.1">
    <property type="nucleotide sequence ID" value="NZ_CP016605.1"/>
</dbReference>
<dbReference type="PANTHER" id="PTHR19136:SF81">
    <property type="entry name" value="MOLYBDENUM COFACTOR GUANYLYLTRANSFERASE"/>
    <property type="match status" value="1"/>
</dbReference>
<keyword evidence="3 8" id="KW-0479">Metal-binding</keyword>
<dbReference type="SUPFAM" id="SSF53448">
    <property type="entry name" value="Nucleotide-diphospho-sugar transferases"/>
    <property type="match status" value="1"/>
</dbReference>
<comment type="caution">
    <text evidence="10">The sequence shown here is derived from an EMBL/GenBank/DDBJ whole genome shotgun (WGS) entry which is preliminary data.</text>
</comment>